<evidence type="ECO:0000313" key="3">
    <source>
        <dbReference type="EMBL" id="GAA4719310.1"/>
    </source>
</evidence>
<sequence>MTDPPSTPPPGSSPEDRQTPLQKADAGHQRLEEARMWNVVSYLITGPAMFGAIGWGLDRWLGTSWLVAVGIVGGMALSLYLVWFRYGTQ</sequence>
<protein>
    <recommendedName>
        <fullName evidence="5">ATPase F0F1</fullName>
    </recommendedName>
</protein>
<dbReference type="EMBL" id="BAABLO010000004">
    <property type="protein sequence ID" value="GAA4719310.1"/>
    <property type="molecule type" value="Genomic_DNA"/>
</dbReference>
<evidence type="ECO:0008006" key="5">
    <source>
        <dbReference type="Google" id="ProtNLM"/>
    </source>
</evidence>
<dbReference type="Proteomes" id="UP001500556">
    <property type="component" value="Unassembled WGS sequence"/>
</dbReference>
<dbReference type="RefSeq" id="WP_345502333.1">
    <property type="nucleotide sequence ID" value="NZ_BAABLO010000004.1"/>
</dbReference>
<keyword evidence="2" id="KW-0472">Membrane</keyword>
<feature type="transmembrane region" description="Helical" evidence="2">
    <location>
        <begin position="39"/>
        <end position="57"/>
    </location>
</feature>
<organism evidence="3 4">
    <name type="scientific">Pedococcus ginsenosidimutans</name>
    <dbReference type="NCBI Taxonomy" id="490570"/>
    <lineage>
        <taxon>Bacteria</taxon>
        <taxon>Bacillati</taxon>
        <taxon>Actinomycetota</taxon>
        <taxon>Actinomycetes</taxon>
        <taxon>Micrococcales</taxon>
        <taxon>Intrasporangiaceae</taxon>
        <taxon>Pedococcus</taxon>
    </lineage>
</organism>
<evidence type="ECO:0000313" key="4">
    <source>
        <dbReference type="Proteomes" id="UP001500556"/>
    </source>
</evidence>
<feature type="compositionally biased region" description="Pro residues" evidence="1">
    <location>
        <begin position="1"/>
        <end position="12"/>
    </location>
</feature>
<feature type="transmembrane region" description="Helical" evidence="2">
    <location>
        <begin position="63"/>
        <end position="83"/>
    </location>
</feature>
<dbReference type="InterPro" id="IPR032820">
    <property type="entry name" value="ATPase_put"/>
</dbReference>
<reference evidence="4" key="1">
    <citation type="journal article" date="2019" name="Int. J. Syst. Evol. Microbiol.">
        <title>The Global Catalogue of Microorganisms (GCM) 10K type strain sequencing project: providing services to taxonomists for standard genome sequencing and annotation.</title>
        <authorList>
            <consortium name="The Broad Institute Genomics Platform"/>
            <consortium name="The Broad Institute Genome Sequencing Center for Infectious Disease"/>
            <person name="Wu L."/>
            <person name="Ma J."/>
        </authorList>
    </citation>
    <scope>NUCLEOTIDE SEQUENCE [LARGE SCALE GENOMIC DNA]</scope>
    <source>
        <strain evidence="4">JCM 18961</strain>
    </source>
</reference>
<keyword evidence="2" id="KW-0812">Transmembrane</keyword>
<feature type="region of interest" description="Disordered" evidence="1">
    <location>
        <begin position="1"/>
        <end position="27"/>
    </location>
</feature>
<name>A0ABP8Y3G0_9MICO</name>
<keyword evidence="2" id="KW-1133">Transmembrane helix</keyword>
<keyword evidence="4" id="KW-1185">Reference proteome</keyword>
<proteinExistence type="predicted"/>
<dbReference type="Pfam" id="PF09527">
    <property type="entry name" value="ATPase_gene1"/>
    <property type="match status" value="1"/>
</dbReference>
<comment type="caution">
    <text evidence="3">The sequence shown here is derived from an EMBL/GenBank/DDBJ whole genome shotgun (WGS) entry which is preliminary data.</text>
</comment>
<gene>
    <name evidence="3" type="ORF">GCM10025782_15800</name>
</gene>
<accession>A0ABP8Y3G0</accession>
<evidence type="ECO:0000256" key="1">
    <source>
        <dbReference type="SAM" id="MobiDB-lite"/>
    </source>
</evidence>
<evidence type="ECO:0000256" key="2">
    <source>
        <dbReference type="SAM" id="Phobius"/>
    </source>
</evidence>